<evidence type="ECO:0000313" key="3">
    <source>
        <dbReference type="Proteomes" id="UP000078447"/>
    </source>
</evidence>
<name>A0ABX2VB24_9BACL</name>
<keyword evidence="1" id="KW-0812">Transmembrane</keyword>
<feature type="transmembrane region" description="Helical" evidence="1">
    <location>
        <begin position="36"/>
        <end position="53"/>
    </location>
</feature>
<evidence type="ECO:0000313" key="2">
    <source>
        <dbReference type="EMBL" id="OAN15424.1"/>
    </source>
</evidence>
<gene>
    <name evidence="2" type="ORF">A3783_05675</name>
</gene>
<proteinExistence type="predicted"/>
<accession>A0ABX2VB24</accession>
<keyword evidence="3" id="KW-1185">Reference proteome</keyword>
<dbReference type="RefSeq" id="WP_028106261.1">
    <property type="nucleotide sequence ID" value="NZ_LVVL01000001.1"/>
</dbReference>
<comment type="caution">
    <text evidence="2">The sequence shown here is derived from an EMBL/GenBank/DDBJ whole genome shotgun (WGS) entry which is preliminary data.</text>
</comment>
<keyword evidence="1" id="KW-1133">Transmembrane helix</keyword>
<dbReference type="Proteomes" id="UP000078447">
    <property type="component" value="Unassembled WGS sequence"/>
</dbReference>
<keyword evidence="1" id="KW-0472">Membrane</keyword>
<reference evidence="2 3" key="1">
    <citation type="submission" date="2016-03" db="EMBL/GenBank/DDBJ databases">
        <authorList>
            <person name="Cho S.-Y."/>
            <person name="Lim S."/>
            <person name="Kim H."/>
            <person name="Soh E.H."/>
            <person name="Moon J.S."/>
        </authorList>
    </citation>
    <scope>NUCLEOTIDE SEQUENCE [LARGE SCALE GENOMIC DNA]</scope>
    <source>
        <strain evidence="2 3">KCTC 3810</strain>
    </source>
</reference>
<organism evidence="2 3">
    <name type="scientific">Exiguobacterium undae</name>
    <dbReference type="NCBI Taxonomy" id="169177"/>
    <lineage>
        <taxon>Bacteria</taxon>
        <taxon>Bacillati</taxon>
        <taxon>Bacillota</taxon>
        <taxon>Bacilli</taxon>
        <taxon>Bacillales</taxon>
        <taxon>Bacillales Family XII. Incertae Sedis</taxon>
        <taxon>Exiguobacterium</taxon>
    </lineage>
</organism>
<protein>
    <submittedName>
        <fullName evidence="2">Uncharacterized protein</fullName>
    </submittedName>
</protein>
<evidence type="ECO:0000256" key="1">
    <source>
        <dbReference type="SAM" id="Phobius"/>
    </source>
</evidence>
<sequence>MATSNLMIRILMIVCGALIGLSIVYAVKGTFDGSVLLGFVIGAVIFALIYYTVMRLRKQ</sequence>
<dbReference type="EMBL" id="LVVL01000001">
    <property type="protein sequence ID" value="OAN15424.1"/>
    <property type="molecule type" value="Genomic_DNA"/>
</dbReference>